<protein>
    <recommendedName>
        <fullName evidence="2">RING-type E3 ubiquitin transferase</fullName>
        <ecNumber evidence="2">2.3.2.27</ecNumber>
    </recommendedName>
</protein>
<dbReference type="EMBL" id="VXIT01000010">
    <property type="protein sequence ID" value="KAA6409767.1"/>
    <property type="molecule type" value="Genomic_DNA"/>
</dbReference>
<dbReference type="OrthoDB" id="8062037at2759"/>
<keyword evidence="6" id="KW-0833">Ubl conjugation pathway</keyword>
<dbReference type="SMART" id="SM00184">
    <property type="entry name" value="RING"/>
    <property type="match status" value="1"/>
</dbReference>
<keyword evidence="5 8" id="KW-0863">Zinc-finger</keyword>
<evidence type="ECO:0000256" key="3">
    <source>
        <dbReference type="ARBA" id="ARBA00022679"/>
    </source>
</evidence>
<feature type="region of interest" description="Disordered" evidence="9">
    <location>
        <begin position="52"/>
        <end position="84"/>
    </location>
</feature>
<evidence type="ECO:0000256" key="6">
    <source>
        <dbReference type="ARBA" id="ARBA00022786"/>
    </source>
</evidence>
<evidence type="ECO:0000256" key="8">
    <source>
        <dbReference type="PROSITE-ProRule" id="PRU00175"/>
    </source>
</evidence>
<name>A0A5M8PK35_9LECA</name>
<dbReference type="SUPFAM" id="SSF57850">
    <property type="entry name" value="RING/U-box"/>
    <property type="match status" value="1"/>
</dbReference>
<accession>A0A5M8PK35</accession>
<dbReference type="GO" id="GO:0061630">
    <property type="term" value="F:ubiquitin protein ligase activity"/>
    <property type="evidence" value="ECO:0007669"/>
    <property type="project" value="UniProtKB-EC"/>
</dbReference>
<dbReference type="InterPro" id="IPR013083">
    <property type="entry name" value="Znf_RING/FYVE/PHD"/>
</dbReference>
<evidence type="ECO:0000313" key="11">
    <source>
        <dbReference type="EMBL" id="KAA6409767.1"/>
    </source>
</evidence>
<dbReference type="Pfam" id="PF13639">
    <property type="entry name" value="zf-RING_2"/>
    <property type="match status" value="1"/>
</dbReference>
<evidence type="ECO:0000259" key="10">
    <source>
        <dbReference type="PROSITE" id="PS50089"/>
    </source>
</evidence>
<feature type="domain" description="RING-type" evidence="10">
    <location>
        <begin position="317"/>
        <end position="358"/>
    </location>
</feature>
<dbReference type="PANTHER" id="PTHR45931:SF3">
    <property type="entry name" value="RING ZINC FINGER-CONTAINING PROTEIN"/>
    <property type="match status" value="1"/>
</dbReference>
<feature type="compositionally biased region" description="Basic and acidic residues" evidence="9">
    <location>
        <begin position="408"/>
        <end position="449"/>
    </location>
</feature>
<evidence type="ECO:0000256" key="9">
    <source>
        <dbReference type="SAM" id="MobiDB-lite"/>
    </source>
</evidence>
<keyword evidence="4" id="KW-0479">Metal-binding</keyword>
<organism evidence="11 12">
    <name type="scientific">Lasallia pustulata</name>
    <dbReference type="NCBI Taxonomy" id="136370"/>
    <lineage>
        <taxon>Eukaryota</taxon>
        <taxon>Fungi</taxon>
        <taxon>Dikarya</taxon>
        <taxon>Ascomycota</taxon>
        <taxon>Pezizomycotina</taxon>
        <taxon>Lecanoromycetes</taxon>
        <taxon>OSLEUM clade</taxon>
        <taxon>Umbilicariomycetidae</taxon>
        <taxon>Umbilicariales</taxon>
        <taxon>Umbilicariaceae</taxon>
        <taxon>Lasallia</taxon>
    </lineage>
</organism>
<evidence type="ECO:0000256" key="4">
    <source>
        <dbReference type="ARBA" id="ARBA00022723"/>
    </source>
</evidence>
<comment type="caution">
    <text evidence="11">The sequence shown here is derived from an EMBL/GenBank/DDBJ whole genome shotgun (WGS) entry which is preliminary data.</text>
</comment>
<dbReference type="GO" id="GO:0008270">
    <property type="term" value="F:zinc ion binding"/>
    <property type="evidence" value="ECO:0007669"/>
    <property type="project" value="UniProtKB-KW"/>
</dbReference>
<dbReference type="GO" id="GO:0016567">
    <property type="term" value="P:protein ubiquitination"/>
    <property type="evidence" value="ECO:0007669"/>
    <property type="project" value="UniProtKB-ARBA"/>
</dbReference>
<feature type="region of interest" description="Disordered" evidence="9">
    <location>
        <begin position="361"/>
        <end position="475"/>
    </location>
</feature>
<dbReference type="Proteomes" id="UP000324767">
    <property type="component" value="Unassembled WGS sequence"/>
</dbReference>
<dbReference type="GO" id="GO:0005634">
    <property type="term" value="C:nucleus"/>
    <property type="evidence" value="ECO:0007669"/>
    <property type="project" value="TreeGrafter"/>
</dbReference>
<sequence>MADNCGVHGELAFCHSCQNEWARERHGLRCPQCHSDFVEVIERTHDPRDAHIEEYWQPPSPPPPHPLHSHNPWPEAPDPDESDIEHIEWNAGPQRLHFTRTSYRSSSPAINRGGGPPVPDPIVQTVASLLEGFSGGLNRQHPTMRGTESPRNIPPTLFGSFGGTGPRLHPGPAFPPMSPLQEGPARQGFGGRNVYTATAQLRPRDATNPQPQIIPDDLPGLLGNILQGLHGIDGHGGPGGDDPMHPFTLLTTLLNPANATHGDAVYTQEALDRVISQLMEQHSGSSAPGPAPAAAINALPKKPVDKTMMGSDGKAECSVCMDNVEIGDEVTVLPCNHWFHGPCVRAWLNEHDTCPHCRQGITPKDGAADSPRTPGQQPRHSRAPLSPGVEGSRRNPVVPETPPRPRSSRPDYGRRESRPDYRRTDSRSDHGAADPGRPDHARADADRPDHGRRRSHTRDVRGASEGNSGGSGVAGWFRNRFGGGGGGVEDPGTRLGGAGGCGSLMWRLGSVHARFVRPRCVRLRREG</sequence>
<dbReference type="InterPro" id="IPR051834">
    <property type="entry name" value="RING_finger_E3_ligase"/>
</dbReference>
<keyword evidence="7" id="KW-0862">Zinc</keyword>
<evidence type="ECO:0000313" key="12">
    <source>
        <dbReference type="Proteomes" id="UP000324767"/>
    </source>
</evidence>
<evidence type="ECO:0000256" key="7">
    <source>
        <dbReference type="ARBA" id="ARBA00022833"/>
    </source>
</evidence>
<dbReference type="InterPro" id="IPR001841">
    <property type="entry name" value="Znf_RING"/>
</dbReference>
<dbReference type="Gene3D" id="3.30.40.10">
    <property type="entry name" value="Zinc/RING finger domain, C3HC4 (zinc finger)"/>
    <property type="match status" value="1"/>
</dbReference>
<dbReference type="AlphaFoldDB" id="A0A5M8PK35"/>
<dbReference type="FunFam" id="3.30.40.10:FF:000127">
    <property type="entry name" value="E3 ubiquitin-protein ligase RNF181"/>
    <property type="match status" value="1"/>
</dbReference>
<reference evidence="11 12" key="1">
    <citation type="submission" date="2019-09" db="EMBL/GenBank/DDBJ databases">
        <title>The hologenome of the rock-dwelling lichen Lasallia pustulata.</title>
        <authorList>
            <person name="Greshake Tzovaras B."/>
            <person name="Segers F."/>
            <person name="Bicker A."/>
            <person name="Dal Grande F."/>
            <person name="Otte J."/>
            <person name="Hankeln T."/>
            <person name="Schmitt I."/>
            <person name="Ebersberger I."/>
        </authorList>
    </citation>
    <scope>NUCLEOTIDE SEQUENCE [LARGE SCALE GENOMIC DNA]</scope>
    <source>
        <strain evidence="11">A1-1</strain>
    </source>
</reference>
<dbReference type="PROSITE" id="PS50089">
    <property type="entry name" value="ZF_RING_2"/>
    <property type="match status" value="1"/>
</dbReference>
<proteinExistence type="predicted"/>
<keyword evidence="3" id="KW-0808">Transferase</keyword>
<evidence type="ECO:0000256" key="2">
    <source>
        <dbReference type="ARBA" id="ARBA00012483"/>
    </source>
</evidence>
<comment type="catalytic activity">
    <reaction evidence="1">
        <text>S-ubiquitinyl-[E2 ubiquitin-conjugating enzyme]-L-cysteine + [acceptor protein]-L-lysine = [E2 ubiquitin-conjugating enzyme]-L-cysteine + N(6)-ubiquitinyl-[acceptor protein]-L-lysine.</text>
        <dbReference type="EC" id="2.3.2.27"/>
    </reaction>
</comment>
<dbReference type="GO" id="GO:0006511">
    <property type="term" value="P:ubiquitin-dependent protein catabolic process"/>
    <property type="evidence" value="ECO:0007669"/>
    <property type="project" value="TreeGrafter"/>
</dbReference>
<evidence type="ECO:0000256" key="1">
    <source>
        <dbReference type="ARBA" id="ARBA00000900"/>
    </source>
</evidence>
<dbReference type="EC" id="2.3.2.27" evidence="2"/>
<evidence type="ECO:0000256" key="5">
    <source>
        <dbReference type="ARBA" id="ARBA00022771"/>
    </source>
</evidence>
<gene>
    <name evidence="11" type="ORF">FRX48_06379</name>
</gene>
<dbReference type="PANTHER" id="PTHR45931">
    <property type="entry name" value="SI:CH211-59O9.10"/>
    <property type="match status" value="1"/>
</dbReference>